<gene>
    <name evidence="2" type="ORF">EZS28_018650</name>
</gene>
<feature type="region of interest" description="Disordered" evidence="1">
    <location>
        <begin position="318"/>
        <end position="345"/>
    </location>
</feature>
<reference evidence="2 3" key="1">
    <citation type="submission" date="2019-03" db="EMBL/GenBank/DDBJ databases">
        <title>Single cell metagenomics reveals metabolic interactions within the superorganism composed of flagellate Streblomastix strix and complex community of Bacteroidetes bacteria on its surface.</title>
        <authorList>
            <person name="Treitli S.C."/>
            <person name="Kolisko M."/>
            <person name="Husnik F."/>
            <person name="Keeling P."/>
            <person name="Hampl V."/>
        </authorList>
    </citation>
    <scope>NUCLEOTIDE SEQUENCE [LARGE SCALE GENOMIC DNA]</scope>
    <source>
        <strain evidence="2">ST1C</strain>
    </source>
</reference>
<evidence type="ECO:0000256" key="1">
    <source>
        <dbReference type="SAM" id="MobiDB-lite"/>
    </source>
</evidence>
<sequence length="756" mass="88076">MLCEGLNGGERSSKFFSYIRHLHLIHSLSVVCSFVNRMKDEDILLLRAIGIVEDLLSNIEMRKRKINKNFKVEFGQIRLSSKQENEANENQQQENIDGESNDKKWKPCDDRVILLVLFRLILRLVAIDCHISAFQYAKLQLSLDFDSGDTLCCGLIADTLAFRCNDPEFVIERDRRVKEREIVILRNQFGEQERQDQKKDSKLAEKSNNIDINLEIDEYFEMLQSQKHVNQKEKEKSEDNSALKQETDQQQIEQQRNDKRNRIKIQQQKGYINVHDLEDAPNDVRLHEGPLCYSVAFAYYLIEKQRIEEEMKQSLEKKLKKNKKRKDNQNQKNKQDEQYRDEQEQIDMNTKLSSDVDQSIYETDKLCVRALLLHPHILSLLVNKMNQPINNNSNREQIIDENREVNRQKIIIGFRQLIGDNTNQERNNNSISQFGKIWKKESGSASLAHLSEIYTARNVKIFEEQGFIWRLVCVAGAISQISSYQPIIRSSQSSSSSSQFIIDLPNIISSSPYLIYLSQNPHLVSKLKSNLQIRSSLFFPDSNMNDFQHLNINDYNIDNWVEEAKWKIQLKEKMKSKKGNKQNETSYILIPPQRQPSLFAFLEDSQYEGYLMNNQNGSSNDVLVGEERMIWGQQIRQMMILGAEIGGRGRMGNRFGGGIMVGNRRGRRGFMGLGREMQNNQIRNRQLGEGDINNFDLNDEGVNAAEVGVLDRFQNIDMQRLNNSSPSFLQRLQRRINFSYHPIAIFFISILPWYHL</sequence>
<feature type="compositionally biased region" description="Basic and acidic residues" evidence="1">
    <location>
        <begin position="327"/>
        <end position="343"/>
    </location>
</feature>
<organism evidence="2 3">
    <name type="scientific">Streblomastix strix</name>
    <dbReference type="NCBI Taxonomy" id="222440"/>
    <lineage>
        <taxon>Eukaryota</taxon>
        <taxon>Metamonada</taxon>
        <taxon>Preaxostyla</taxon>
        <taxon>Oxymonadida</taxon>
        <taxon>Streblomastigidae</taxon>
        <taxon>Streblomastix</taxon>
    </lineage>
</organism>
<name>A0A5J4VU33_9EUKA</name>
<dbReference type="AlphaFoldDB" id="A0A5J4VU33"/>
<evidence type="ECO:0000313" key="2">
    <source>
        <dbReference type="EMBL" id="KAA6385823.1"/>
    </source>
</evidence>
<proteinExistence type="predicted"/>
<dbReference type="PANTHER" id="PTHR42264">
    <property type="entry name" value="EPHRIN_REC_LIKE DOMAIN-CONTAINING PROTEIN"/>
    <property type="match status" value="1"/>
</dbReference>
<feature type="compositionally biased region" description="Basic and acidic residues" evidence="1">
    <location>
        <begin position="230"/>
        <end position="247"/>
    </location>
</feature>
<evidence type="ECO:0000313" key="3">
    <source>
        <dbReference type="Proteomes" id="UP000324800"/>
    </source>
</evidence>
<dbReference type="EMBL" id="SNRW01005088">
    <property type="protein sequence ID" value="KAA6385823.1"/>
    <property type="molecule type" value="Genomic_DNA"/>
</dbReference>
<feature type="region of interest" description="Disordered" evidence="1">
    <location>
        <begin position="83"/>
        <end position="102"/>
    </location>
</feature>
<dbReference type="Proteomes" id="UP000324800">
    <property type="component" value="Unassembled WGS sequence"/>
</dbReference>
<accession>A0A5J4VU33</accession>
<comment type="caution">
    <text evidence="2">The sequence shown here is derived from an EMBL/GenBank/DDBJ whole genome shotgun (WGS) entry which is preliminary data.</text>
</comment>
<protein>
    <submittedName>
        <fullName evidence="2">Uncharacterized protein</fullName>
    </submittedName>
</protein>
<feature type="region of interest" description="Disordered" evidence="1">
    <location>
        <begin position="228"/>
        <end position="264"/>
    </location>
</feature>